<gene>
    <name evidence="4" type="ORF">GCM10010910_28140</name>
</gene>
<evidence type="ECO:0000313" key="4">
    <source>
        <dbReference type="EMBL" id="GGO67110.1"/>
    </source>
</evidence>
<evidence type="ECO:0000256" key="1">
    <source>
        <dbReference type="ARBA" id="ARBA00007768"/>
    </source>
</evidence>
<sequence>MTAFEVAVQDPPGAAIAAAVGVDRIELCSALAIGGVTPSRGLIEIAVAAGTPVHVLVRPRGGGFAYDSDEVGLIVRDVAEAVRAGAAGVVFGATARGAIDVETMRATKDAAAGIEVTFHRAFDTVPDRRSTCSPASAWIACSPPLEPPAPRTRPVSSPPSCSMRAGACR</sequence>
<evidence type="ECO:0000256" key="2">
    <source>
        <dbReference type="ARBA" id="ARBA00019014"/>
    </source>
</evidence>
<dbReference type="PANTHER" id="PTHR12598">
    <property type="entry name" value="COPPER HOMEOSTASIS PROTEIN CUTC"/>
    <property type="match status" value="1"/>
</dbReference>
<protein>
    <recommendedName>
        <fullName evidence="2">Copper homeostasis protein cutC homolog</fullName>
    </recommendedName>
</protein>
<accession>A0ABQ2N8M3</accession>
<dbReference type="EMBL" id="BMMQ01000012">
    <property type="protein sequence ID" value="GGO67110.1"/>
    <property type="molecule type" value="Genomic_DNA"/>
</dbReference>
<evidence type="ECO:0000313" key="5">
    <source>
        <dbReference type="Proteomes" id="UP000638043"/>
    </source>
</evidence>
<name>A0ABQ2N8M3_9MICO</name>
<dbReference type="PANTHER" id="PTHR12598:SF0">
    <property type="entry name" value="COPPER HOMEOSTASIS PROTEIN CUTC HOMOLOG"/>
    <property type="match status" value="1"/>
</dbReference>
<dbReference type="InterPro" id="IPR005627">
    <property type="entry name" value="CutC-like"/>
</dbReference>
<feature type="region of interest" description="Disordered" evidence="3">
    <location>
        <begin position="145"/>
        <end position="169"/>
    </location>
</feature>
<proteinExistence type="inferred from homology"/>
<comment type="similarity">
    <text evidence="1">Belongs to the CutC family.</text>
</comment>
<dbReference type="Gene3D" id="3.20.20.380">
    <property type="entry name" value="Copper homeostasis (CutC) domain"/>
    <property type="match status" value="1"/>
</dbReference>
<organism evidence="4 5">
    <name type="scientific">Microbacterium nanhaiense</name>
    <dbReference type="NCBI Taxonomy" id="1301026"/>
    <lineage>
        <taxon>Bacteria</taxon>
        <taxon>Bacillati</taxon>
        <taxon>Actinomycetota</taxon>
        <taxon>Actinomycetes</taxon>
        <taxon>Micrococcales</taxon>
        <taxon>Microbacteriaceae</taxon>
        <taxon>Microbacterium</taxon>
    </lineage>
</organism>
<keyword evidence="5" id="KW-1185">Reference proteome</keyword>
<dbReference type="Proteomes" id="UP000638043">
    <property type="component" value="Unassembled WGS sequence"/>
</dbReference>
<dbReference type="SUPFAM" id="SSF110395">
    <property type="entry name" value="CutC-like"/>
    <property type="match status" value="1"/>
</dbReference>
<dbReference type="InterPro" id="IPR036822">
    <property type="entry name" value="CutC-like_dom_sf"/>
</dbReference>
<comment type="caution">
    <text evidence="4">The sequence shown here is derived from an EMBL/GenBank/DDBJ whole genome shotgun (WGS) entry which is preliminary data.</text>
</comment>
<dbReference type="Pfam" id="PF03932">
    <property type="entry name" value="CutC"/>
    <property type="match status" value="1"/>
</dbReference>
<evidence type="ECO:0000256" key="3">
    <source>
        <dbReference type="SAM" id="MobiDB-lite"/>
    </source>
</evidence>
<reference evidence="5" key="1">
    <citation type="journal article" date="2019" name="Int. J. Syst. Evol. Microbiol.">
        <title>The Global Catalogue of Microorganisms (GCM) 10K type strain sequencing project: providing services to taxonomists for standard genome sequencing and annotation.</title>
        <authorList>
            <consortium name="The Broad Institute Genomics Platform"/>
            <consortium name="The Broad Institute Genome Sequencing Center for Infectious Disease"/>
            <person name="Wu L."/>
            <person name="Ma J."/>
        </authorList>
    </citation>
    <scope>NUCLEOTIDE SEQUENCE [LARGE SCALE GENOMIC DNA]</scope>
    <source>
        <strain evidence="5">CGMCC 4.7181</strain>
    </source>
</reference>